<dbReference type="Proteomes" id="UP000030185">
    <property type="component" value="Unassembled WGS sequence"/>
</dbReference>
<gene>
    <name evidence="4" type="ORF">MYP_519</name>
</gene>
<accession>A0A098LAW4</accession>
<protein>
    <submittedName>
        <fullName evidence="4">Exonuclease V subunit alpha</fullName>
    </submittedName>
</protein>
<organism evidence="4 5">
    <name type="scientific">Sporocytophaga myxococcoides</name>
    <dbReference type="NCBI Taxonomy" id="153721"/>
    <lineage>
        <taxon>Bacteria</taxon>
        <taxon>Pseudomonadati</taxon>
        <taxon>Bacteroidota</taxon>
        <taxon>Cytophagia</taxon>
        <taxon>Cytophagales</taxon>
        <taxon>Cytophagaceae</taxon>
        <taxon>Sporocytophaga</taxon>
    </lineage>
</organism>
<evidence type="ECO:0000259" key="3">
    <source>
        <dbReference type="SMART" id="SM00382"/>
    </source>
</evidence>
<keyword evidence="4" id="KW-0378">Hydrolase</keyword>
<dbReference type="Pfam" id="PF13604">
    <property type="entry name" value="AAA_30"/>
    <property type="match status" value="1"/>
</dbReference>
<dbReference type="SMART" id="SM00382">
    <property type="entry name" value="AAA"/>
    <property type="match status" value="1"/>
</dbReference>
<dbReference type="PANTHER" id="PTHR43788">
    <property type="entry name" value="DNA2/NAM7 HELICASE FAMILY MEMBER"/>
    <property type="match status" value="1"/>
</dbReference>
<evidence type="ECO:0000313" key="5">
    <source>
        <dbReference type="Proteomes" id="UP000030185"/>
    </source>
</evidence>
<name>A0A098LAW4_9BACT</name>
<dbReference type="EMBL" id="BBLT01000001">
    <property type="protein sequence ID" value="GAL83293.1"/>
    <property type="molecule type" value="Genomic_DNA"/>
</dbReference>
<comment type="caution">
    <text evidence="4">The sequence shown here is derived from an EMBL/GenBank/DDBJ whole genome shotgun (WGS) entry which is preliminary data.</text>
</comment>
<dbReference type="Pfam" id="PF13538">
    <property type="entry name" value="UvrD_C_2"/>
    <property type="match status" value="1"/>
</dbReference>
<dbReference type="STRING" id="153721.MYP_519"/>
<dbReference type="InterPro" id="IPR003593">
    <property type="entry name" value="AAA+_ATPase"/>
</dbReference>
<dbReference type="Gene3D" id="3.40.50.300">
    <property type="entry name" value="P-loop containing nucleotide triphosphate hydrolases"/>
    <property type="match status" value="2"/>
</dbReference>
<dbReference type="GO" id="GO:0005524">
    <property type="term" value="F:ATP binding"/>
    <property type="evidence" value="ECO:0007669"/>
    <property type="project" value="UniProtKB-KW"/>
</dbReference>
<keyword evidence="2" id="KW-0067">ATP-binding</keyword>
<dbReference type="InterPro" id="IPR027417">
    <property type="entry name" value="P-loop_NTPase"/>
</dbReference>
<keyword evidence="4" id="KW-0269">Exonuclease</keyword>
<dbReference type="InterPro" id="IPR027785">
    <property type="entry name" value="UvrD-like_helicase_C"/>
</dbReference>
<dbReference type="eggNOG" id="COG0507">
    <property type="taxonomic scope" value="Bacteria"/>
</dbReference>
<dbReference type="SUPFAM" id="SSF52540">
    <property type="entry name" value="P-loop containing nucleoside triphosphate hydrolases"/>
    <property type="match status" value="1"/>
</dbReference>
<keyword evidence="1" id="KW-0547">Nucleotide-binding</keyword>
<evidence type="ECO:0000313" key="4">
    <source>
        <dbReference type="EMBL" id="GAL83293.1"/>
    </source>
</evidence>
<dbReference type="InterPro" id="IPR050534">
    <property type="entry name" value="Coronavir_polyprotein_1ab"/>
</dbReference>
<feature type="domain" description="AAA+ ATPase" evidence="3">
    <location>
        <begin position="12"/>
        <end position="267"/>
    </location>
</feature>
<keyword evidence="4" id="KW-0540">Nuclease</keyword>
<reference evidence="4 5" key="1">
    <citation type="submission" date="2014-09" db="EMBL/GenBank/DDBJ databases">
        <title>Sporocytophaga myxococcoides PG-01 genome sequencing.</title>
        <authorList>
            <person name="Liu L."/>
            <person name="Gao P.J."/>
            <person name="Chen G.J."/>
            <person name="Wang L.S."/>
        </authorList>
    </citation>
    <scope>NUCLEOTIDE SEQUENCE [LARGE SCALE GENOMIC DNA]</scope>
    <source>
        <strain evidence="4 5">PG-01</strain>
    </source>
</reference>
<evidence type="ECO:0000256" key="1">
    <source>
        <dbReference type="ARBA" id="ARBA00022741"/>
    </source>
</evidence>
<dbReference type="CDD" id="cd17933">
    <property type="entry name" value="DEXSc_RecD-like"/>
    <property type="match status" value="1"/>
</dbReference>
<dbReference type="PANTHER" id="PTHR43788:SF6">
    <property type="entry name" value="DNA HELICASE B"/>
    <property type="match status" value="1"/>
</dbReference>
<proteinExistence type="predicted"/>
<dbReference type="GO" id="GO:0004527">
    <property type="term" value="F:exonuclease activity"/>
    <property type="evidence" value="ECO:0007669"/>
    <property type="project" value="UniProtKB-KW"/>
</dbReference>
<evidence type="ECO:0000256" key="2">
    <source>
        <dbReference type="ARBA" id="ARBA00022840"/>
    </source>
</evidence>
<dbReference type="CDD" id="cd18809">
    <property type="entry name" value="SF1_C_RecD"/>
    <property type="match status" value="1"/>
</dbReference>
<sequence length="442" mass="50677">MLDDFLFSRQMKKPVFLLKGYAGTGKTTLVSALVKALDTLEMPVVLMAPTGRAAKVMSNYSGRKAFTIHKQIYVREEDSASGNLQFRRKKNLFANTLFIVDEASMISDDGDFGERKLLTDLVEFVFEKKSNRLMLIGDNAQLPPIKREISQALEGDYLQSNFGVDLVEYELNEVVRQEQASGILFNATSLRTNLAKDNFDIRFTTKGYKDFYKMTGEKLEEGLRYAYDKYGEENTVIICRSNKSATQYNNYVRRAIRFCESEIEAGDLLMVVRNNYTVLEEGTTPGFIANGDFAEIRKIRSITEAHGFRFAKVELQLIDYPDLPAFETLIFLDTLHSFTPSVSQEENKKLYDSVLQDYLDIKTKKDRVDAIRKDPYLNALQVKFAYALTCHKSQGGQWKAVFVDQGYLTEEQVNKEFARWLYTAVTRASEELFLVNFNSKFF</sequence>
<dbReference type="GO" id="GO:0003678">
    <property type="term" value="F:DNA helicase activity"/>
    <property type="evidence" value="ECO:0007669"/>
    <property type="project" value="UniProtKB-ARBA"/>
</dbReference>
<keyword evidence="5" id="KW-1185">Reference proteome</keyword>
<dbReference type="AlphaFoldDB" id="A0A098LAW4"/>